<dbReference type="SMART" id="SM00671">
    <property type="entry name" value="SEL1"/>
    <property type="match status" value="1"/>
</dbReference>
<reference evidence="1 2" key="1">
    <citation type="submission" date="2019-10" db="EMBL/GenBank/DDBJ databases">
        <authorList>
            <person name="Karimi E."/>
        </authorList>
    </citation>
    <scope>NUCLEOTIDE SEQUENCE [LARGE SCALE GENOMIC DNA]</scope>
    <source>
        <strain evidence="1">Acinetobacter sp. 8BE</strain>
    </source>
</reference>
<dbReference type="AlphaFoldDB" id="A0A653K7H9"/>
<evidence type="ECO:0000313" key="1">
    <source>
        <dbReference type="EMBL" id="VXA56579.1"/>
    </source>
</evidence>
<sequence length="126" mass="14384">MMNIANIKQRLHSYCSGLVQQSILSDSEQEIHKAEFFKTLAHHEHEQDAHPFISANDRNAVWYFLRAALRGNADAAFKLGESYLHGELGLDKNYGKAQYWLERAAHLGHPEAKTYLYSAFSELAFS</sequence>
<dbReference type="InterPro" id="IPR011990">
    <property type="entry name" value="TPR-like_helical_dom_sf"/>
</dbReference>
<dbReference type="PANTHER" id="PTHR11102:SF160">
    <property type="entry name" value="ERAD-ASSOCIATED E3 UBIQUITIN-PROTEIN LIGASE COMPONENT HRD3"/>
    <property type="match status" value="1"/>
</dbReference>
<dbReference type="Pfam" id="PF08238">
    <property type="entry name" value="Sel1"/>
    <property type="match status" value="2"/>
</dbReference>
<organism evidence="1 2">
    <name type="scientific">Acinetobacter proteolyticus</name>
    <dbReference type="NCBI Taxonomy" id="1776741"/>
    <lineage>
        <taxon>Bacteria</taxon>
        <taxon>Pseudomonadati</taxon>
        <taxon>Pseudomonadota</taxon>
        <taxon>Gammaproteobacteria</taxon>
        <taxon>Moraxellales</taxon>
        <taxon>Moraxellaceae</taxon>
        <taxon>Acinetobacter</taxon>
    </lineage>
</organism>
<evidence type="ECO:0000313" key="2">
    <source>
        <dbReference type="Proteomes" id="UP000430404"/>
    </source>
</evidence>
<proteinExistence type="predicted"/>
<accession>A0A653K7H9</accession>
<gene>
    <name evidence="1" type="ORF">ACI8B_30050</name>
</gene>
<dbReference type="PANTHER" id="PTHR11102">
    <property type="entry name" value="SEL-1-LIKE PROTEIN"/>
    <property type="match status" value="1"/>
</dbReference>
<protein>
    <submittedName>
        <fullName evidence="1">Sel1 repeat family protein</fullName>
    </submittedName>
</protein>
<name>A0A653K7H9_9GAMM</name>
<dbReference type="Proteomes" id="UP000430404">
    <property type="component" value="Unassembled WGS sequence"/>
</dbReference>
<dbReference type="Gene3D" id="1.25.40.10">
    <property type="entry name" value="Tetratricopeptide repeat domain"/>
    <property type="match status" value="1"/>
</dbReference>
<dbReference type="InterPro" id="IPR050767">
    <property type="entry name" value="Sel1_AlgK"/>
</dbReference>
<dbReference type="EMBL" id="CABWKZ010000023">
    <property type="protein sequence ID" value="VXA56579.1"/>
    <property type="molecule type" value="Genomic_DNA"/>
</dbReference>
<dbReference type="InterPro" id="IPR006597">
    <property type="entry name" value="Sel1-like"/>
</dbReference>
<dbReference type="SUPFAM" id="SSF81901">
    <property type="entry name" value="HCP-like"/>
    <property type="match status" value="1"/>
</dbReference>